<dbReference type="EMBL" id="BQNB010014673">
    <property type="protein sequence ID" value="GJT31046.1"/>
    <property type="molecule type" value="Genomic_DNA"/>
</dbReference>
<reference evidence="1" key="1">
    <citation type="journal article" date="2022" name="Int. J. Mol. Sci.">
        <title>Draft Genome of Tanacetum Coccineum: Genomic Comparison of Closely Related Tanacetum-Family Plants.</title>
        <authorList>
            <person name="Yamashiro T."/>
            <person name="Shiraishi A."/>
            <person name="Nakayama K."/>
            <person name="Satake H."/>
        </authorList>
    </citation>
    <scope>NUCLEOTIDE SEQUENCE</scope>
</reference>
<reference evidence="1" key="2">
    <citation type="submission" date="2022-01" db="EMBL/GenBank/DDBJ databases">
        <authorList>
            <person name="Yamashiro T."/>
            <person name="Shiraishi A."/>
            <person name="Satake H."/>
            <person name="Nakayama K."/>
        </authorList>
    </citation>
    <scope>NUCLEOTIDE SEQUENCE</scope>
</reference>
<organism evidence="1 2">
    <name type="scientific">Tanacetum coccineum</name>
    <dbReference type="NCBI Taxonomy" id="301880"/>
    <lineage>
        <taxon>Eukaryota</taxon>
        <taxon>Viridiplantae</taxon>
        <taxon>Streptophyta</taxon>
        <taxon>Embryophyta</taxon>
        <taxon>Tracheophyta</taxon>
        <taxon>Spermatophyta</taxon>
        <taxon>Magnoliopsida</taxon>
        <taxon>eudicotyledons</taxon>
        <taxon>Gunneridae</taxon>
        <taxon>Pentapetalae</taxon>
        <taxon>asterids</taxon>
        <taxon>campanulids</taxon>
        <taxon>Asterales</taxon>
        <taxon>Asteraceae</taxon>
        <taxon>Asteroideae</taxon>
        <taxon>Anthemideae</taxon>
        <taxon>Anthemidinae</taxon>
        <taxon>Tanacetum</taxon>
    </lineage>
</organism>
<evidence type="ECO:0000313" key="2">
    <source>
        <dbReference type="Proteomes" id="UP001151760"/>
    </source>
</evidence>
<keyword evidence="2" id="KW-1185">Reference proteome</keyword>
<sequence>MEASISSNSVLVVWVYFTEDVTYLCFLPSRAQSLEFARTHSSGCGIDGLILTMDMQLDLCAYEIVKELGVTLIYPHCQKAVLNVSPSSPCSEFLDVIPIEGLSQHMSALEYQTILKYRLMIPLKEAPVNFLTDPLEGRSTLRPADILVFGWAGGKHACVDIQEFPSCLGLRDNGFVADIAAMKSGESSKVANTRKLV</sequence>
<evidence type="ECO:0000313" key="1">
    <source>
        <dbReference type="EMBL" id="GJT31046.1"/>
    </source>
</evidence>
<gene>
    <name evidence="1" type="ORF">Tco_0911321</name>
</gene>
<dbReference type="PANTHER" id="PTHR48462:SF1">
    <property type="entry name" value="PROTEIN, PUTATIVE-RELATED"/>
    <property type="match status" value="1"/>
</dbReference>
<dbReference type="PANTHER" id="PTHR48462">
    <property type="entry name" value="PROTEIN, PUTATIVE-RELATED"/>
    <property type="match status" value="1"/>
</dbReference>
<name>A0ABQ5CVF4_9ASTR</name>
<proteinExistence type="predicted"/>
<evidence type="ECO:0008006" key="3">
    <source>
        <dbReference type="Google" id="ProtNLM"/>
    </source>
</evidence>
<protein>
    <recommendedName>
        <fullName evidence="3">Auxilin-like protein</fullName>
    </recommendedName>
</protein>
<comment type="caution">
    <text evidence="1">The sequence shown here is derived from an EMBL/GenBank/DDBJ whole genome shotgun (WGS) entry which is preliminary data.</text>
</comment>
<dbReference type="Proteomes" id="UP001151760">
    <property type="component" value="Unassembled WGS sequence"/>
</dbReference>
<accession>A0ABQ5CVF4</accession>